<feature type="compositionally biased region" description="Polar residues" evidence="1">
    <location>
        <begin position="154"/>
        <end position="164"/>
    </location>
</feature>
<dbReference type="AlphaFoldDB" id="A0A0G4EQM7"/>
<evidence type="ECO:0000313" key="3">
    <source>
        <dbReference type="Proteomes" id="UP000041254"/>
    </source>
</evidence>
<accession>A0A0G4EQM7</accession>
<gene>
    <name evidence="2" type="ORF">Vbra_8048</name>
</gene>
<feature type="region of interest" description="Disordered" evidence="1">
    <location>
        <begin position="274"/>
        <end position="409"/>
    </location>
</feature>
<proteinExistence type="predicted"/>
<keyword evidence="3" id="KW-1185">Reference proteome</keyword>
<feature type="compositionally biased region" description="Basic and acidic residues" evidence="1">
    <location>
        <begin position="322"/>
        <end position="357"/>
    </location>
</feature>
<dbReference type="EMBL" id="CDMY01000287">
    <property type="protein sequence ID" value="CEL99740.1"/>
    <property type="molecule type" value="Genomic_DNA"/>
</dbReference>
<dbReference type="VEuPathDB" id="CryptoDB:Vbra_8048"/>
<feature type="compositionally biased region" description="Basic and acidic residues" evidence="1">
    <location>
        <begin position="447"/>
        <end position="457"/>
    </location>
</feature>
<sequence>MSADPALPPPGAGVPAQSAREALAPGTKQVPYDWRFPVVSQRVKAVKLLRTSITSHYLPPKMVSRRITTLTRVDPVGVAPHIASYISYPEASYVSLVLRLILNLRGDFILGLLPVDAKQHKLRDECLKAASEAMGRDEGMGKGHASTQTNVVAVESSEAQTEETPSPPDAVDEEQQTKITTPTNKIKQSMIAFMMAESQAKYTKNMRQIQATYVAKVRALGPPPISTPHTLPHAGMVPKKRQASFEDDGGEDKKVAPGTAEARLQAANLYAREGETQQAHHAHKEHQQDDQDDAEDADEFARHFEQRGDLPQAEGDQDDNGEEAREVAAEEEQRRKMAAEEEEQRREMAAKEEEQRRLRAAGQEQRREVAEQEAAEEEQHEQKRQQEEAAERDREALDEQHEQQDDQQPAAIQVQHKYVQLWSEAWIQVRPPVVVAVEPVPIHSAAHRQEAAEREGPVEQDDEQQDDQQQPAAIQHKYVYLWSQAWTQLRPPIVVRTMRRTLGYRLLAVGPAPIQPAALKAAERRKERLRMMKRLQELLAEFYIWRSHISLASRLMSRPTR</sequence>
<feature type="region of interest" description="Disordered" evidence="1">
    <location>
        <begin position="222"/>
        <end position="255"/>
    </location>
</feature>
<dbReference type="InParanoid" id="A0A0G4EQM7"/>
<protein>
    <submittedName>
        <fullName evidence="2">Uncharacterized protein</fullName>
    </submittedName>
</protein>
<dbReference type="OMA" id="HIASYIS"/>
<reference evidence="2 3" key="1">
    <citation type="submission" date="2014-11" db="EMBL/GenBank/DDBJ databases">
        <authorList>
            <person name="Zhu J."/>
            <person name="Qi W."/>
            <person name="Song R."/>
        </authorList>
    </citation>
    <scope>NUCLEOTIDE SEQUENCE [LARGE SCALE GENOMIC DNA]</scope>
</reference>
<name>A0A0G4EQM7_VITBC</name>
<feature type="region of interest" description="Disordered" evidence="1">
    <location>
        <begin position="445"/>
        <end position="470"/>
    </location>
</feature>
<feature type="compositionally biased region" description="Basic and acidic residues" evidence="1">
    <location>
        <begin position="380"/>
        <end position="404"/>
    </location>
</feature>
<organism evidence="2 3">
    <name type="scientific">Vitrella brassicaformis (strain CCMP3155)</name>
    <dbReference type="NCBI Taxonomy" id="1169540"/>
    <lineage>
        <taxon>Eukaryota</taxon>
        <taxon>Sar</taxon>
        <taxon>Alveolata</taxon>
        <taxon>Colpodellida</taxon>
        <taxon>Vitrellaceae</taxon>
        <taxon>Vitrella</taxon>
    </lineage>
</organism>
<evidence type="ECO:0000313" key="2">
    <source>
        <dbReference type="EMBL" id="CEL99740.1"/>
    </source>
</evidence>
<dbReference type="Proteomes" id="UP000041254">
    <property type="component" value="Unassembled WGS sequence"/>
</dbReference>
<feature type="compositionally biased region" description="Basic and acidic residues" evidence="1">
    <location>
        <begin position="299"/>
        <end position="308"/>
    </location>
</feature>
<feature type="region of interest" description="Disordered" evidence="1">
    <location>
        <begin position="154"/>
        <end position="179"/>
    </location>
</feature>
<evidence type="ECO:0000256" key="1">
    <source>
        <dbReference type="SAM" id="MobiDB-lite"/>
    </source>
</evidence>